<evidence type="ECO:0000256" key="1">
    <source>
        <dbReference type="ARBA" id="ARBA00004123"/>
    </source>
</evidence>
<gene>
    <name evidence="9" type="ORF">g.26899</name>
</gene>
<evidence type="ECO:0000256" key="5">
    <source>
        <dbReference type="ARBA" id="ARBA00023242"/>
    </source>
</evidence>
<evidence type="ECO:0000256" key="2">
    <source>
        <dbReference type="ARBA" id="ARBA00022723"/>
    </source>
</evidence>
<keyword evidence="4" id="KW-0862">Zinc</keyword>
<evidence type="ECO:0000256" key="4">
    <source>
        <dbReference type="ARBA" id="ARBA00022833"/>
    </source>
</evidence>
<comment type="subcellular location">
    <subcellularLocation>
        <location evidence="1">Nucleus</location>
    </subcellularLocation>
</comment>
<organism evidence="9">
    <name type="scientific">Graphocephala atropunctata</name>
    <dbReference type="NCBI Taxonomy" id="36148"/>
    <lineage>
        <taxon>Eukaryota</taxon>
        <taxon>Metazoa</taxon>
        <taxon>Ecdysozoa</taxon>
        <taxon>Arthropoda</taxon>
        <taxon>Hexapoda</taxon>
        <taxon>Insecta</taxon>
        <taxon>Pterygota</taxon>
        <taxon>Neoptera</taxon>
        <taxon>Paraneoptera</taxon>
        <taxon>Hemiptera</taxon>
        <taxon>Auchenorrhyncha</taxon>
        <taxon>Membracoidea</taxon>
        <taxon>Cicadellidae</taxon>
        <taxon>Cicadellinae</taxon>
        <taxon>Cicadellini</taxon>
        <taxon>Graphocephala</taxon>
    </lineage>
</organism>
<dbReference type="InterPro" id="IPR007021">
    <property type="entry name" value="DUF659"/>
</dbReference>
<evidence type="ECO:0000259" key="8">
    <source>
        <dbReference type="Pfam" id="PF05699"/>
    </source>
</evidence>
<evidence type="ECO:0008006" key="10">
    <source>
        <dbReference type="Google" id="ProtNLM"/>
    </source>
</evidence>
<reference evidence="9" key="1">
    <citation type="submission" date="2015-11" db="EMBL/GenBank/DDBJ databases">
        <title>De novo transcriptome assembly of four potential Pierce s Disease insect vectors from Arizona vineyards.</title>
        <authorList>
            <person name="Tassone E.E."/>
        </authorList>
    </citation>
    <scope>NUCLEOTIDE SEQUENCE</scope>
</reference>
<feature type="non-terminal residue" evidence="9">
    <location>
        <position position="1"/>
    </location>
</feature>
<feature type="domain" description="DUF659" evidence="7">
    <location>
        <begin position="51"/>
        <end position="196"/>
    </location>
</feature>
<dbReference type="InterPro" id="IPR052035">
    <property type="entry name" value="ZnF_BED_domain_contain"/>
</dbReference>
<evidence type="ECO:0000256" key="3">
    <source>
        <dbReference type="ARBA" id="ARBA00022771"/>
    </source>
</evidence>
<keyword evidence="2" id="KW-0479">Metal-binding</keyword>
<dbReference type="PANTHER" id="PTHR46481">
    <property type="entry name" value="ZINC FINGER BED DOMAIN-CONTAINING PROTEIN 4"/>
    <property type="match status" value="1"/>
</dbReference>
<feature type="region of interest" description="Disordered" evidence="6">
    <location>
        <begin position="496"/>
        <end position="562"/>
    </location>
</feature>
<feature type="domain" description="HAT C-terminal dimerisation" evidence="8">
    <location>
        <begin position="422"/>
        <end position="490"/>
    </location>
</feature>
<dbReference type="PANTHER" id="PTHR46481:SF10">
    <property type="entry name" value="ZINC FINGER BED DOMAIN-CONTAINING PROTEIN 39"/>
    <property type="match status" value="1"/>
</dbReference>
<dbReference type="Pfam" id="PF04937">
    <property type="entry name" value="DUF659"/>
    <property type="match status" value="1"/>
</dbReference>
<evidence type="ECO:0000313" key="9">
    <source>
        <dbReference type="EMBL" id="JAT36676.1"/>
    </source>
</evidence>
<feature type="compositionally biased region" description="Basic residues" evidence="6">
    <location>
        <begin position="501"/>
        <end position="511"/>
    </location>
</feature>
<evidence type="ECO:0000256" key="6">
    <source>
        <dbReference type="SAM" id="MobiDB-lite"/>
    </source>
</evidence>
<dbReference type="InterPro" id="IPR012337">
    <property type="entry name" value="RNaseH-like_sf"/>
</dbReference>
<keyword evidence="3" id="KW-0863">Zinc-finger</keyword>
<sequence length="562" mass="63823">ATDLMNLVLFQESLNQSLAKAIFVSGAPLSMTEHPLWMDFFRKLRPSYIPPSRYRIASTYLDSQYVEMQNDITSQLKDSKTLHLQCDGWSNIRNESIINIVISKPEPLFVEFISTKDNRHNATYLAELIIKTIEKYGPEKFLVVIGDNAANMQSALNIVKEKFPKIIPLGCLAHLLHLLCGDILGCATVKTFMATAVDVVKTVKNSHLLKAIFDRLQSEKKSKDRISLKLPGNTRWGSHLFCLESLQANKSVLQKLAVSEEADISADLKRRILDDAVFWVRVDKLINILSPIIDLITSFEGNNEMIHKVYIKLKELQETLTREIPLSPLQKAEENKVLKNLTKRMKRGINRIHLAGDLLNPASLGCHLEPEELLDAIGFICETGQSMGLKTTDIKKNLADYRDKEGLWNRTFIWEGVTEKEEKEKQVAPLLWWRQLRGTCVLADVAIRILGAPITSAATERTFSTFSWIHSKRRNRLTTARASKITYISHNWHLLNQQKNPKPKKTKRKPSTPRSGTSQQEVEDEEEVDNPRPLDELSSESLSESEDESLEALNLDISSESE</sequence>
<dbReference type="EMBL" id="GEBQ01003301">
    <property type="protein sequence ID" value="JAT36676.1"/>
    <property type="molecule type" value="Transcribed_RNA"/>
</dbReference>
<name>A0A1B6ML64_9HEMI</name>
<dbReference type="AlphaFoldDB" id="A0A1B6ML64"/>
<dbReference type="GO" id="GO:0005634">
    <property type="term" value="C:nucleus"/>
    <property type="evidence" value="ECO:0007669"/>
    <property type="project" value="UniProtKB-SubCell"/>
</dbReference>
<evidence type="ECO:0000259" key="7">
    <source>
        <dbReference type="Pfam" id="PF04937"/>
    </source>
</evidence>
<dbReference type="GO" id="GO:0046983">
    <property type="term" value="F:protein dimerization activity"/>
    <property type="evidence" value="ECO:0007669"/>
    <property type="project" value="InterPro"/>
</dbReference>
<accession>A0A1B6ML64</accession>
<protein>
    <recommendedName>
        <fullName evidence="10">DUF659 domain-containing protein</fullName>
    </recommendedName>
</protein>
<keyword evidence="5" id="KW-0539">Nucleus</keyword>
<dbReference type="GO" id="GO:0008270">
    <property type="term" value="F:zinc ion binding"/>
    <property type="evidence" value="ECO:0007669"/>
    <property type="project" value="UniProtKB-KW"/>
</dbReference>
<dbReference type="SUPFAM" id="SSF53098">
    <property type="entry name" value="Ribonuclease H-like"/>
    <property type="match status" value="1"/>
</dbReference>
<dbReference type="Pfam" id="PF05699">
    <property type="entry name" value="Dimer_Tnp_hAT"/>
    <property type="match status" value="1"/>
</dbReference>
<proteinExistence type="predicted"/>
<dbReference type="InterPro" id="IPR008906">
    <property type="entry name" value="HATC_C_dom"/>
</dbReference>